<reference evidence="2" key="2">
    <citation type="submission" date="2018-10" db="UniProtKB">
        <authorList>
            <consortium name="EnsemblPlants"/>
        </authorList>
    </citation>
    <scope>IDENTIFICATION</scope>
</reference>
<sequence length="170" mass="18161">MAAAALLPPLLPTPPRSEMLPILPTPPKSEMLPLLPTPHGLVLTMSTDRAGSVERWDADKKYKKPRTIMSSSSYSAGSPGRADSVERWDSKKLAPSCSASPPTDRGRHDGDNKRLPSPSRGAAATTPAQATTPQKTMFAGPNFHASPDPSMLPMPSFFLLARSRALCTSN</sequence>
<dbReference type="GO" id="GO:0016071">
    <property type="term" value="P:mRNA metabolic process"/>
    <property type="evidence" value="ECO:0007669"/>
    <property type="project" value="UniProtKB-ARBA"/>
</dbReference>
<dbReference type="PANTHER" id="PTHR35361">
    <property type="entry name" value="OS08G0443700 PROTEIN"/>
    <property type="match status" value="1"/>
</dbReference>
<evidence type="ECO:0000313" key="2">
    <source>
        <dbReference type="EnsemblPlants" id="TraesCS1A02G050000.1"/>
    </source>
</evidence>
<accession>A0A3B5XUA6</accession>
<evidence type="ECO:0000313" key="3">
    <source>
        <dbReference type="Proteomes" id="UP000019116"/>
    </source>
</evidence>
<dbReference type="AlphaFoldDB" id="A0A3B5XUA6"/>
<dbReference type="Gramene" id="TraesCS1A03G0121400.1">
    <property type="protein sequence ID" value="TraesCS1A03G0121400.1.CDS"/>
    <property type="gene ID" value="TraesCS1A03G0121400"/>
</dbReference>
<dbReference type="PANTHER" id="PTHR35361:SF1">
    <property type="entry name" value="OS08G0443700 PROTEIN"/>
    <property type="match status" value="1"/>
</dbReference>
<feature type="compositionally biased region" description="Basic and acidic residues" evidence="1">
    <location>
        <begin position="51"/>
        <end position="60"/>
    </location>
</feature>
<dbReference type="Gramene" id="TraesCS1A02G050000.1">
    <property type="protein sequence ID" value="TraesCS1A02G050000.1"/>
    <property type="gene ID" value="TraesCS1A02G050000"/>
</dbReference>
<name>A0A3B5XUA6_WHEAT</name>
<evidence type="ECO:0000256" key="1">
    <source>
        <dbReference type="SAM" id="MobiDB-lite"/>
    </source>
</evidence>
<feature type="compositionally biased region" description="Basic and acidic residues" evidence="1">
    <location>
        <begin position="104"/>
        <end position="114"/>
    </location>
</feature>
<dbReference type="OMA" id="NDIDTRC"/>
<protein>
    <submittedName>
        <fullName evidence="2">Uncharacterized protein</fullName>
    </submittedName>
</protein>
<feature type="compositionally biased region" description="Low complexity" evidence="1">
    <location>
        <begin position="122"/>
        <end position="136"/>
    </location>
</feature>
<dbReference type="OrthoDB" id="695193at2759"/>
<feature type="compositionally biased region" description="Basic and acidic residues" evidence="1">
    <location>
        <begin position="83"/>
        <end position="92"/>
    </location>
</feature>
<reference evidence="2" key="1">
    <citation type="submission" date="2018-08" db="EMBL/GenBank/DDBJ databases">
        <authorList>
            <person name="Rossello M."/>
        </authorList>
    </citation>
    <scope>NUCLEOTIDE SEQUENCE [LARGE SCALE GENOMIC DNA]</scope>
    <source>
        <strain evidence="2">cv. Chinese Spring</strain>
    </source>
</reference>
<dbReference type="EnsemblPlants" id="TraesCS1A02G050000.1">
    <property type="protein sequence ID" value="TraesCS1A02G050000.1"/>
    <property type="gene ID" value="TraesCS1A02G050000"/>
</dbReference>
<organism evidence="2">
    <name type="scientific">Triticum aestivum</name>
    <name type="common">Wheat</name>
    <dbReference type="NCBI Taxonomy" id="4565"/>
    <lineage>
        <taxon>Eukaryota</taxon>
        <taxon>Viridiplantae</taxon>
        <taxon>Streptophyta</taxon>
        <taxon>Embryophyta</taxon>
        <taxon>Tracheophyta</taxon>
        <taxon>Spermatophyta</taxon>
        <taxon>Magnoliopsida</taxon>
        <taxon>Liliopsida</taxon>
        <taxon>Poales</taxon>
        <taxon>Poaceae</taxon>
        <taxon>BOP clade</taxon>
        <taxon>Pooideae</taxon>
        <taxon>Triticodae</taxon>
        <taxon>Triticeae</taxon>
        <taxon>Triticinae</taxon>
        <taxon>Triticum</taxon>
    </lineage>
</organism>
<dbReference type="Pfam" id="PF15365">
    <property type="entry name" value="PNRC"/>
    <property type="match status" value="1"/>
</dbReference>
<dbReference type="Proteomes" id="UP000019116">
    <property type="component" value="Chromosome 1A"/>
</dbReference>
<proteinExistence type="predicted"/>
<dbReference type="InterPro" id="IPR028322">
    <property type="entry name" value="PNRC-like_rgn"/>
</dbReference>
<keyword evidence="3" id="KW-1185">Reference proteome</keyword>
<feature type="region of interest" description="Disordered" evidence="1">
    <location>
        <begin position="51"/>
        <end position="151"/>
    </location>
</feature>